<evidence type="ECO:0000256" key="2">
    <source>
        <dbReference type="ARBA" id="ARBA00022741"/>
    </source>
</evidence>
<dbReference type="GO" id="GO:0016787">
    <property type="term" value="F:hydrolase activity"/>
    <property type="evidence" value="ECO:0007669"/>
    <property type="project" value="UniProtKB-KW"/>
</dbReference>
<feature type="domain" description="Helicase C-terminal" evidence="14">
    <location>
        <begin position="917"/>
        <end position="1080"/>
    </location>
</feature>
<dbReference type="PRINTS" id="PR00503">
    <property type="entry name" value="BROMODOMAIN"/>
</dbReference>
<evidence type="ECO:0000256" key="1">
    <source>
        <dbReference type="ARBA" id="ARBA00004123"/>
    </source>
</evidence>
<dbReference type="Proteomes" id="UP000245884">
    <property type="component" value="Unassembled WGS sequence"/>
</dbReference>
<accession>A0A316USJ7</accession>
<evidence type="ECO:0000256" key="9">
    <source>
        <dbReference type="ARBA" id="ARBA00023242"/>
    </source>
</evidence>
<comment type="subcellular location">
    <subcellularLocation>
        <location evidence="1">Nucleus</location>
    </subcellularLocation>
</comment>
<feature type="domain" description="QLQ" evidence="16">
    <location>
        <begin position="148"/>
        <end position="183"/>
    </location>
</feature>
<dbReference type="GeneID" id="37031011"/>
<sequence length="1514" mass="169258">MASNASGPAVDAASSPANGNAPSSSSTPGIPPQMQAMLAGMNKEKLQQLVQRMTVLKQQGENENTSQEYAKLLKLFQTFSRYQAMKQQQQQQAVAAAQAQQAGATATPAASSSSASTSQTQTNGNDAATAPAETANGSASTPVAPTASFTPDQLAALKAQIMAYKLISRNMPVPVDIQNAIFGRVTAMAELRSKMGPYSDMGESGRVAAAALAVHSAGADGITRPPSPSHNPESEIYPYNSFRQPWSYLSKPGLGPQHVTLAKQQRMLIPSLLPRGLDPQSLYDERNRFIEARIEQRRRELESLPSTLRQDSPEDDVLTEETLEHDSAKLRALIELKSLDLRHLQRSTREKLVHGFTYTTSLGMDRTGYRRWKKTTVRDARKTELMEREQRQVRERQAKQGQVDYLLEICNHGKELQKAHASAYAHAQRMGKAMHRFHTETEKEEQRRIERVAKERLNALRADDEEAYLKLIDTAKDTRITHLIRQTDAYLSGLAQSIQAQQNDAVHADAIAAERAGNAAAHAEEMARQQANQEIGGVVDETMFGAQKQEDEEEGDSRSNKTDYYSVAHRITERITEQPTILVGGKLKEYQIKGLQWMVSLYNNRLNGILADEMGLGKTIQTISLITFLIEHKRQNGPFLVIVPLSTLTNWVNEFNKWAPSVNVVTYKGTPNVRKAAAGRIRQGDFQVLLTTYEYIIKDKNLLGKIRWVHMIIDEGHRMKNTQSKLTLTLTQFYTSRYRLLLTGTPLQNNLPELWALLNFVLPRIFNSVKSFDEWFNSPFAQAGAGDNSMQLNEEEALLIIKRLHKVLRPFLLRRLKKDVESELPDKVEKVIKCKMSALQVKLYQQMKKHKMIISGDDSIASAKKGKPQGIRGLQNAIMQLRKICNHPYVFEQVEVTMNPTKGNGPDLYRVAGKFELLDRLLPKLKATGHRVLIFFQMTAIMDIMEDFLRFRNHTYLRLDGNTKPDDRSRLLYEFNRPDSPYFVFILSTRAGGLGLNLQTADTVIIYDSDWNPHQDLQAQDRAHRIGQKMEVRILRLVTEKSVEEQILARAQYKLEIDGKVIQAGKFDNQATAEEREDLLRAMLEDDNDDEGEEEGDLNDEELNEILARGDHERVRFREIDAEREKMEAAEWKALGNKGKVPDRLVSEQELPSLYQRDFDAEMIEASVADDEPAVRKRNVVHYDDGLTEDQFLRALEDEDVDLADVVEKKRERAEKRRAKQAMQGESVDASPEPASTPQPKGKGGKKGGKRGRPAAIQDDEDDDDDDDGAGSARKRKRGNALSPAASVDSSQDARAGGKRRKAGDDPVRQHISAVLLQCYRAADGSVAPEDGHKRSRLFQDIPKKSDYPDYHVIIQRPIALRQIKRRIDAKSYKTVSECRDDFHLMVRNAKLYNQEGSYVYVDATELQRAFDATYEQLVPGSGLPGAEDPLPDIPVSAAGPSGTSGAIGTLLPTSEGGANGHAGGDDEQEEDGEDGGHDDENRGASAAPSGSRPGTSSGMKIKLKRRNETMEED</sequence>
<dbReference type="Pfam" id="PF00439">
    <property type="entry name" value="Bromodomain"/>
    <property type="match status" value="1"/>
</dbReference>
<dbReference type="InterPro" id="IPR014012">
    <property type="entry name" value="HSA_dom"/>
</dbReference>
<dbReference type="InterPro" id="IPR018359">
    <property type="entry name" value="Bromodomain_CS"/>
</dbReference>
<dbReference type="Gene3D" id="1.20.920.10">
    <property type="entry name" value="Bromodomain-like"/>
    <property type="match status" value="1"/>
</dbReference>
<dbReference type="SMART" id="SM00573">
    <property type="entry name" value="HSA"/>
    <property type="match status" value="1"/>
</dbReference>
<dbReference type="SMART" id="SM01314">
    <property type="entry name" value="SnAC"/>
    <property type="match status" value="1"/>
</dbReference>
<evidence type="ECO:0000313" key="18">
    <source>
        <dbReference type="Proteomes" id="UP000245884"/>
    </source>
</evidence>
<evidence type="ECO:0000259" key="13">
    <source>
        <dbReference type="PROSITE" id="PS51192"/>
    </source>
</evidence>
<evidence type="ECO:0000256" key="4">
    <source>
        <dbReference type="ARBA" id="ARBA00022806"/>
    </source>
</evidence>
<dbReference type="InterPro" id="IPR027417">
    <property type="entry name" value="P-loop_NTPase"/>
</dbReference>
<dbReference type="InterPro" id="IPR029295">
    <property type="entry name" value="SnAC"/>
</dbReference>
<dbReference type="InterPro" id="IPR001650">
    <property type="entry name" value="Helicase_C-like"/>
</dbReference>
<keyword evidence="9" id="KW-0539">Nucleus</keyword>
<dbReference type="EMBL" id="KZ819667">
    <property type="protein sequence ID" value="PWN27758.1"/>
    <property type="molecule type" value="Genomic_DNA"/>
</dbReference>
<keyword evidence="2" id="KW-0547">Nucleotide-binding</keyword>
<dbReference type="GO" id="GO:0006366">
    <property type="term" value="P:transcription by RNA polymerase II"/>
    <property type="evidence" value="ECO:0007669"/>
    <property type="project" value="UniProtKB-ARBA"/>
</dbReference>
<dbReference type="PROSITE" id="PS00633">
    <property type="entry name" value="BROMODOMAIN_1"/>
    <property type="match status" value="1"/>
</dbReference>
<dbReference type="Gene3D" id="1.20.5.170">
    <property type="match status" value="1"/>
</dbReference>
<feature type="compositionally biased region" description="Basic residues" evidence="11">
    <location>
        <begin position="1243"/>
        <end position="1253"/>
    </location>
</feature>
<dbReference type="Gene3D" id="3.40.50.10810">
    <property type="entry name" value="Tandem AAA-ATPase domain"/>
    <property type="match status" value="1"/>
</dbReference>
<dbReference type="InterPro" id="IPR036427">
    <property type="entry name" value="Bromodomain-like_sf"/>
</dbReference>
<keyword evidence="18" id="KW-1185">Reference proteome</keyword>
<dbReference type="PROSITE" id="PS51192">
    <property type="entry name" value="HELICASE_ATP_BIND_1"/>
    <property type="match status" value="1"/>
</dbReference>
<evidence type="ECO:0000256" key="8">
    <source>
        <dbReference type="ARBA" id="ARBA00023163"/>
    </source>
</evidence>
<dbReference type="SMART" id="SM00297">
    <property type="entry name" value="BROMO"/>
    <property type="match status" value="1"/>
</dbReference>
<feature type="region of interest" description="Disordered" evidence="11">
    <location>
        <begin position="1421"/>
        <end position="1514"/>
    </location>
</feature>
<keyword evidence="5" id="KW-0067">ATP-binding</keyword>
<dbReference type="InterPro" id="IPR014978">
    <property type="entry name" value="Gln-Leu-Gln_QLQ"/>
</dbReference>
<dbReference type="SUPFAM" id="SSF47370">
    <property type="entry name" value="Bromodomain"/>
    <property type="match status" value="1"/>
</dbReference>
<evidence type="ECO:0000256" key="11">
    <source>
        <dbReference type="SAM" id="MobiDB-lite"/>
    </source>
</evidence>
<dbReference type="GO" id="GO:0006355">
    <property type="term" value="P:regulation of DNA-templated transcription"/>
    <property type="evidence" value="ECO:0007669"/>
    <property type="project" value="InterPro"/>
</dbReference>
<dbReference type="CDD" id="cd18793">
    <property type="entry name" value="SF2_C_SNF"/>
    <property type="match status" value="1"/>
</dbReference>
<dbReference type="Pfam" id="PF07529">
    <property type="entry name" value="HSA"/>
    <property type="match status" value="1"/>
</dbReference>
<dbReference type="RefSeq" id="XP_025362370.1">
    <property type="nucleotide sequence ID" value="XM_025509188.1"/>
</dbReference>
<dbReference type="PROSITE" id="PS51194">
    <property type="entry name" value="HELICASE_CTER"/>
    <property type="match status" value="1"/>
</dbReference>
<feature type="region of interest" description="Disordered" evidence="11">
    <location>
        <begin position="107"/>
        <end position="145"/>
    </location>
</feature>
<feature type="compositionally biased region" description="Low complexity" evidence="11">
    <location>
        <begin position="12"/>
        <end position="26"/>
    </location>
</feature>
<feature type="domain" description="HSA" evidence="15">
    <location>
        <begin position="390"/>
        <end position="462"/>
    </location>
</feature>
<evidence type="ECO:0000256" key="5">
    <source>
        <dbReference type="ARBA" id="ARBA00022840"/>
    </source>
</evidence>
<feature type="domain" description="Bromo" evidence="12">
    <location>
        <begin position="1331"/>
        <end position="1401"/>
    </location>
</feature>
<evidence type="ECO:0000256" key="7">
    <source>
        <dbReference type="ARBA" id="ARBA00023117"/>
    </source>
</evidence>
<dbReference type="Pfam" id="PF00176">
    <property type="entry name" value="SNF2-rel_dom"/>
    <property type="match status" value="1"/>
</dbReference>
<evidence type="ECO:0000256" key="10">
    <source>
        <dbReference type="PROSITE-ProRule" id="PRU00035"/>
    </source>
</evidence>
<keyword evidence="8" id="KW-0804">Transcription</keyword>
<dbReference type="SMART" id="SM00951">
    <property type="entry name" value="QLQ"/>
    <property type="match status" value="1"/>
</dbReference>
<dbReference type="Pfam" id="PF14619">
    <property type="entry name" value="SnAC"/>
    <property type="match status" value="1"/>
</dbReference>
<dbReference type="InterPro" id="IPR014001">
    <property type="entry name" value="Helicase_ATP-bd"/>
</dbReference>
<dbReference type="GO" id="GO:0042393">
    <property type="term" value="F:histone binding"/>
    <property type="evidence" value="ECO:0007669"/>
    <property type="project" value="InterPro"/>
</dbReference>
<evidence type="ECO:0000259" key="16">
    <source>
        <dbReference type="PROSITE" id="PS51666"/>
    </source>
</evidence>
<dbReference type="SMART" id="SM00487">
    <property type="entry name" value="DEXDc"/>
    <property type="match status" value="1"/>
</dbReference>
<dbReference type="FunFam" id="3.40.50.10810:FF:000008">
    <property type="entry name" value="Chromatin structure-remodeling complex subunit snf21"/>
    <property type="match status" value="1"/>
</dbReference>
<feature type="compositionally biased region" description="Acidic residues" evidence="11">
    <location>
        <begin position="1258"/>
        <end position="1269"/>
    </location>
</feature>
<dbReference type="InterPro" id="IPR001487">
    <property type="entry name" value="Bromodomain"/>
</dbReference>
<dbReference type="PROSITE" id="PS51666">
    <property type="entry name" value="QLQ"/>
    <property type="match status" value="1"/>
</dbReference>
<feature type="compositionally biased region" description="Polar residues" evidence="11">
    <location>
        <begin position="135"/>
        <end position="145"/>
    </location>
</feature>
<evidence type="ECO:0000259" key="12">
    <source>
        <dbReference type="PROSITE" id="PS50014"/>
    </source>
</evidence>
<dbReference type="Gene3D" id="3.40.50.300">
    <property type="entry name" value="P-loop containing nucleotide triphosphate hydrolases"/>
    <property type="match status" value="1"/>
</dbReference>
<name>A0A316USJ7_9BASI</name>
<dbReference type="GO" id="GO:0005694">
    <property type="term" value="C:chromosome"/>
    <property type="evidence" value="ECO:0007669"/>
    <property type="project" value="UniProtKB-ARBA"/>
</dbReference>
<dbReference type="InterPro" id="IPR000330">
    <property type="entry name" value="SNF2_N"/>
</dbReference>
<dbReference type="GO" id="GO:1902494">
    <property type="term" value="C:catalytic complex"/>
    <property type="evidence" value="ECO:0007669"/>
    <property type="project" value="UniProtKB-ARBA"/>
</dbReference>
<evidence type="ECO:0000256" key="3">
    <source>
        <dbReference type="ARBA" id="ARBA00022801"/>
    </source>
</evidence>
<reference evidence="17 18" key="1">
    <citation type="journal article" date="2018" name="Mol. Biol. Evol.">
        <title>Broad Genomic Sampling Reveals a Smut Pathogenic Ancestry of the Fungal Clade Ustilaginomycotina.</title>
        <authorList>
            <person name="Kijpornyongpan T."/>
            <person name="Mondo S.J."/>
            <person name="Barry K."/>
            <person name="Sandor L."/>
            <person name="Lee J."/>
            <person name="Lipzen A."/>
            <person name="Pangilinan J."/>
            <person name="LaButti K."/>
            <person name="Hainaut M."/>
            <person name="Henrissat B."/>
            <person name="Grigoriev I.V."/>
            <person name="Spatafora J.W."/>
            <person name="Aime M.C."/>
        </authorList>
    </citation>
    <scope>NUCLEOTIDE SEQUENCE [LARGE SCALE GENOMIC DNA]</scope>
    <source>
        <strain evidence="17 18">MCA 5214</strain>
    </source>
</reference>
<keyword evidence="4" id="KW-0347">Helicase</keyword>
<dbReference type="FunFam" id="3.40.50.300:FF:000843">
    <property type="entry name" value="Chromatin structure-remodeling complex subunit snf21"/>
    <property type="match status" value="1"/>
</dbReference>
<dbReference type="CDD" id="cd17996">
    <property type="entry name" value="DEXHc_SMARCA2_SMARCA4"/>
    <property type="match status" value="1"/>
</dbReference>
<dbReference type="STRING" id="1569628.A0A316USJ7"/>
<protein>
    <submittedName>
        <fullName evidence="17">Uncharacterized protein</fullName>
    </submittedName>
</protein>
<dbReference type="SUPFAM" id="SSF52540">
    <property type="entry name" value="P-loop containing nucleoside triphosphate hydrolases"/>
    <property type="match status" value="2"/>
</dbReference>
<keyword evidence="3" id="KW-0378">Hydrolase</keyword>
<dbReference type="InterPro" id="IPR038718">
    <property type="entry name" value="SNF2-like_sf"/>
</dbReference>
<dbReference type="GO" id="GO:0005634">
    <property type="term" value="C:nucleus"/>
    <property type="evidence" value="ECO:0007669"/>
    <property type="project" value="UniProtKB-SubCell"/>
</dbReference>
<dbReference type="PANTHER" id="PTHR10799">
    <property type="entry name" value="SNF2/RAD54 HELICASE FAMILY"/>
    <property type="match status" value="1"/>
</dbReference>
<dbReference type="InterPro" id="IPR049730">
    <property type="entry name" value="SNF2/RAD54-like_C"/>
</dbReference>
<dbReference type="OrthoDB" id="5857104at2759"/>
<feature type="compositionally biased region" description="Low complexity" evidence="11">
    <location>
        <begin position="107"/>
        <end position="122"/>
    </location>
</feature>
<proteinExistence type="predicted"/>
<keyword evidence="7 10" id="KW-0103">Bromodomain</keyword>
<keyword evidence="6" id="KW-0805">Transcription regulation</keyword>
<dbReference type="SMART" id="SM00490">
    <property type="entry name" value="HELICc"/>
    <property type="match status" value="1"/>
</dbReference>
<evidence type="ECO:0000259" key="15">
    <source>
        <dbReference type="PROSITE" id="PS51204"/>
    </source>
</evidence>
<evidence type="ECO:0000313" key="17">
    <source>
        <dbReference type="EMBL" id="PWN27758.1"/>
    </source>
</evidence>
<evidence type="ECO:0000259" key="14">
    <source>
        <dbReference type="PROSITE" id="PS51194"/>
    </source>
</evidence>
<dbReference type="Pfam" id="PF00271">
    <property type="entry name" value="Helicase_C"/>
    <property type="match status" value="1"/>
</dbReference>
<dbReference type="GO" id="GO:0004386">
    <property type="term" value="F:helicase activity"/>
    <property type="evidence" value="ECO:0007669"/>
    <property type="project" value="UniProtKB-KW"/>
</dbReference>
<evidence type="ECO:0000256" key="6">
    <source>
        <dbReference type="ARBA" id="ARBA00023015"/>
    </source>
</evidence>
<feature type="region of interest" description="Disordered" evidence="11">
    <location>
        <begin position="1210"/>
        <end position="1308"/>
    </location>
</feature>
<feature type="region of interest" description="Disordered" evidence="11">
    <location>
        <begin position="1"/>
        <end position="42"/>
    </location>
</feature>
<dbReference type="PROSITE" id="PS50014">
    <property type="entry name" value="BROMODOMAIN_2"/>
    <property type="match status" value="1"/>
</dbReference>
<gene>
    <name evidence="17" type="ORF">BDZ90DRAFT_279529</name>
</gene>
<dbReference type="Pfam" id="PF08880">
    <property type="entry name" value="QLQ"/>
    <property type="match status" value="1"/>
</dbReference>
<feature type="domain" description="Helicase ATP-binding" evidence="13">
    <location>
        <begin position="599"/>
        <end position="764"/>
    </location>
</feature>
<dbReference type="PROSITE" id="PS51204">
    <property type="entry name" value="HSA"/>
    <property type="match status" value="1"/>
</dbReference>
<dbReference type="GO" id="GO:0006338">
    <property type="term" value="P:chromatin remodeling"/>
    <property type="evidence" value="ECO:0007669"/>
    <property type="project" value="UniProtKB-ARBA"/>
</dbReference>
<dbReference type="GO" id="GO:0005524">
    <property type="term" value="F:ATP binding"/>
    <property type="evidence" value="ECO:0007669"/>
    <property type="project" value="UniProtKB-KW"/>
</dbReference>
<organism evidence="17 18">
    <name type="scientific">Jaminaea rosea</name>
    <dbReference type="NCBI Taxonomy" id="1569628"/>
    <lineage>
        <taxon>Eukaryota</taxon>
        <taxon>Fungi</taxon>
        <taxon>Dikarya</taxon>
        <taxon>Basidiomycota</taxon>
        <taxon>Ustilaginomycotina</taxon>
        <taxon>Exobasidiomycetes</taxon>
        <taxon>Microstromatales</taxon>
        <taxon>Microstromatales incertae sedis</taxon>
        <taxon>Jaminaea</taxon>
    </lineage>
</organism>